<dbReference type="GO" id="GO:0000155">
    <property type="term" value="F:phosphorelay sensor kinase activity"/>
    <property type="evidence" value="ECO:0007669"/>
    <property type="project" value="InterPro"/>
</dbReference>
<dbReference type="InterPro" id="IPR003660">
    <property type="entry name" value="HAMP_dom"/>
</dbReference>
<dbReference type="FunFam" id="3.30.565.10:FF:000006">
    <property type="entry name" value="Sensor histidine kinase WalK"/>
    <property type="match status" value="1"/>
</dbReference>
<feature type="domain" description="Histidine kinase" evidence="15">
    <location>
        <begin position="241"/>
        <end position="454"/>
    </location>
</feature>
<dbReference type="PROSITE" id="PS50109">
    <property type="entry name" value="HIS_KIN"/>
    <property type="match status" value="1"/>
</dbReference>
<comment type="caution">
    <text evidence="17">The sequence shown here is derived from an EMBL/GenBank/DDBJ whole genome shotgun (WGS) entry which is preliminary data.</text>
</comment>
<dbReference type="PRINTS" id="PR00344">
    <property type="entry name" value="BCTRLSENSOR"/>
</dbReference>
<evidence type="ECO:0000256" key="1">
    <source>
        <dbReference type="ARBA" id="ARBA00000085"/>
    </source>
</evidence>
<comment type="subcellular location">
    <subcellularLocation>
        <location evidence="2">Cell membrane</location>
        <topology evidence="2">Multi-pass membrane protein</topology>
    </subcellularLocation>
</comment>
<keyword evidence="12" id="KW-0902">Two-component regulatory system</keyword>
<dbReference type="GO" id="GO:0005886">
    <property type="term" value="C:plasma membrane"/>
    <property type="evidence" value="ECO:0007669"/>
    <property type="project" value="UniProtKB-SubCell"/>
</dbReference>
<accession>A0A1B8RL44</accession>
<dbReference type="InterPro" id="IPR050398">
    <property type="entry name" value="HssS/ArlS-like"/>
</dbReference>
<keyword evidence="4" id="KW-1003">Cell membrane</keyword>
<dbReference type="Gene3D" id="6.10.340.10">
    <property type="match status" value="1"/>
</dbReference>
<keyword evidence="18" id="KW-1185">Reference proteome</keyword>
<keyword evidence="5" id="KW-0597">Phosphoprotein</keyword>
<dbReference type="InterPro" id="IPR003594">
    <property type="entry name" value="HATPase_dom"/>
</dbReference>
<keyword evidence="8" id="KW-0547">Nucleotide-binding</keyword>
<dbReference type="CDD" id="cd00082">
    <property type="entry name" value="HisKA"/>
    <property type="match status" value="1"/>
</dbReference>
<dbReference type="InterPro" id="IPR005467">
    <property type="entry name" value="His_kinase_dom"/>
</dbReference>
<dbReference type="CDD" id="cd00075">
    <property type="entry name" value="HATPase"/>
    <property type="match status" value="1"/>
</dbReference>
<dbReference type="SMART" id="SM00388">
    <property type="entry name" value="HisKA"/>
    <property type="match status" value="1"/>
</dbReference>
<evidence type="ECO:0000256" key="6">
    <source>
        <dbReference type="ARBA" id="ARBA00022679"/>
    </source>
</evidence>
<evidence type="ECO:0000256" key="3">
    <source>
        <dbReference type="ARBA" id="ARBA00012438"/>
    </source>
</evidence>
<keyword evidence="11 14" id="KW-1133">Transmembrane helix</keyword>
<gene>
    <name evidence="17" type="ORF">CP373A1_16190</name>
</gene>
<comment type="catalytic activity">
    <reaction evidence="1">
        <text>ATP + protein L-histidine = ADP + protein N-phospho-L-histidine.</text>
        <dbReference type="EC" id="2.7.13.3"/>
    </reaction>
</comment>
<dbReference type="eggNOG" id="COG5002">
    <property type="taxonomic scope" value="Bacteria"/>
</dbReference>
<dbReference type="Gene3D" id="1.10.287.130">
    <property type="match status" value="1"/>
</dbReference>
<evidence type="ECO:0000256" key="9">
    <source>
        <dbReference type="ARBA" id="ARBA00022777"/>
    </source>
</evidence>
<keyword evidence="9" id="KW-0418">Kinase</keyword>
<evidence type="ECO:0000256" key="13">
    <source>
        <dbReference type="ARBA" id="ARBA00023136"/>
    </source>
</evidence>
<reference evidence="17 18" key="1">
    <citation type="submission" date="2016-06" db="EMBL/GenBank/DDBJ databases">
        <authorList>
            <person name="Kjaerup R.B."/>
            <person name="Dalgaard T.S."/>
            <person name="Juul-Madsen H.R."/>
        </authorList>
    </citation>
    <scope>NUCLEOTIDE SEQUENCE [LARGE SCALE GENOMIC DNA]</scope>
    <source>
        <strain evidence="17 18">373-A1</strain>
    </source>
</reference>
<dbReference type="EMBL" id="MAPZ01000033">
    <property type="protein sequence ID" value="OBY09463.1"/>
    <property type="molecule type" value="Genomic_DNA"/>
</dbReference>
<evidence type="ECO:0000256" key="8">
    <source>
        <dbReference type="ARBA" id="ARBA00022741"/>
    </source>
</evidence>
<evidence type="ECO:0000256" key="5">
    <source>
        <dbReference type="ARBA" id="ARBA00022553"/>
    </source>
</evidence>
<keyword evidence="10" id="KW-0067">ATP-binding</keyword>
<dbReference type="SUPFAM" id="SSF47384">
    <property type="entry name" value="Homodimeric domain of signal transducing histidine kinase"/>
    <property type="match status" value="1"/>
</dbReference>
<dbReference type="PROSITE" id="PS50885">
    <property type="entry name" value="HAMP"/>
    <property type="match status" value="1"/>
</dbReference>
<dbReference type="InterPro" id="IPR036890">
    <property type="entry name" value="HATPase_C_sf"/>
</dbReference>
<dbReference type="AlphaFoldDB" id="A0A1B8RL44"/>
<dbReference type="Pfam" id="PF00512">
    <property type="entry name" value="HisKA"/>
    <property type="match status" value="1"/>
</dbReference>
<evidence type="ECO:0000313" key="18">
    <source>
        <dbReference type="Proteomes" id="UP000092714"/>
    </source>
</evidence>
<protein>
    <recommendedName>
        <fullName evidence="3">histidine kinase</fullName>
        <ecNumber evidence="3">2.7.13.3</ecNumber>
    </recommendedName>
</protein>
<dbReference type="SUPFAM" id="SSF55874">
    <property type="entry name" value="ATPase domain of HSP90 chaperone/DNA topoisomerase II/histidine kinase"/>
    <property type="match status" value="1"/>
</dbReference>
<feature type="domain" description="HAMP" evidence="16">
    <location>
        <begin position="180"/>
        <end position="233"/>
    </location>
</feature>
<evidence type="ECO:0000256" key="2">
    <source>
        <dbReference type="ARBA" id="ARBA00004651"/>
    </source>
</evidence>
<evidence type="ECO:0000256" key="7">
    <source>
        <dbReference type="ARBA" id="ARBA00022692"/>
    </source>
</evidence>
<dbReference type="PANTHER" id="PTHR45528">
    <property type="entry name" value="SENSOR HISTIDINE KINASE CPXA"/>
    <property type="match status" value="1"/>
</dbReference>
<keyword evidence="13 14" id="KW-0472">Membrane</keyword>
<dbReference type="EC" id="2.7.13.3" evidence="3"/>
<evidence type="ECO:0000256" key="14">
    <source>
        <dbReference type="SAM" id="Phobius"/>
    </source>
</evidence>
<name>A0A1B8RL44_9CLOT</name>
<evidence type="ECO:0000256" key="10">
    <source>
        <dbReference type="ARBA" id="ARBA00022840"/>
    </source>
</evidence>
<dbReference type="PANTHER" id="PTHR45528:SF1">
    <property type="entry name" value="SENSOR HISTIDINE KINASE CPXA"/>
    <property type="match status" value="1"/>
</dbReference>
<evidence type="ECO:0000256" key="12">
    <source>
        <dbReference type="ARBA" id="ARBA00023012"/>
    </source>
</evidence>
<dbReference type="InterPro" id="IPR003661">
    <property type="entry name" value="HisK_dim/P_dom"/>
</dbReference>
<evidence type="ECO:0000313" key="17">
    <source>
        <dbReference type="EMBL" id="OBY09463.1"/>
    </source>
</evidence>
<dbReference type="InterPro" id="IPR036097">
    <property type="entry name" value="HisK_dim/P_sf"/>
</dbReference>
<keyword evidence="7 14" id="KW-0812">Transmembrane</keyword>
<feature type="transmembrane region" description="Helical" evidence="14">
    <location>
        <begin position="12"/>
        <end position="31"/>
    </location>
</feature>
<feature type="transmembrane region" description="Helical" evidence="14">
    <location>
        <begin position="159"/>
        <end position="178"/>
    </location>
</feature>
<keyword evidence="6" id="KW-0808">Transferase</keyword>
<dbReference type="InterPro" id="IPR004358">
    <property type="entry name" value="Sig_transdc_His_kin-like_C"/>
</dbReference>
<dbReference type="Gene3D" id="3.30.565.10">
    <property type="entry name" value="Histidine kinase-like ATPase, C-terminal domain"/>
    <property type="match status" value="1"/>
</dbReference>
<dbReference type="RefSeq" id="WP_065254832.1">
    <property type="nucleotide sequence ID" value="NZ_JADPFS010000041.1"/>
</dbReference>
<evidence type="ECO:0000259" key="15">
    <source>
        <dbReference type="PROSITE" id="PS50109"/>
    </source>
</evidence>
<dbReference type="Pfam" id="PF02518">
    <property type="entry name" value="HATPase_c"/>
    <property type="match status" value="1"/>
</dbReference>
<dbReference type="Proteomes" id="UP000092714">
    <property type="component" value="Unassembled WGS sequence"/>
</dbReference>
<evidence type="ECO:0000256" key="4">
    <source>
        <dbReference type="ARBA" id="ARBA00022475"/>
    </source>
</evidence>
<sequence length="454" mass="51744">MRTLNKRMFLSFMIISFAIIFSISFTFRYFIEKSFNSYIESCNIERMDEIARSLSYAYSNGTWNKSFIEEVALKALDDGLIISIHDNKNNLIWSTDEEHRGRCESMMKNAFSNKLNDGMIRSSLNITKNGEKIGNVHISHYGTYYRDVDTTYYDTLNKVLIIITIMATILSLIISLILSKSINKPIYKVIDTVKLLGKGKYKERVDNSSSIVEIQDMIESINIMAKRLDSQDAMRKRLTKDIAHELRTPITIILGQLEAIKDGIWEPTEERLNGIYEEIQRIDRLANSLNSLSKIEEENGTLHKEKVEISELIENIFINFEKELHNKNIDGQLHLSKCEIEVDKDKISGAIINLISNALRYTENGGSINIKTFVKEDDLFIEVEDTGIGIAKEDIPYVFERFYRTDESRARVTGGAGIGLSITLAIVEAHNGTVYVKSELGKGSKFIIELPLNS</sequence>
<evidence type="ECO:0000256" key="11">
    <source>
        <dbReference type="ARBA" id="ARBA00022989"/>
    </source>
</evidence>
<evidence type="ECO:0000259" key="16">
    <source>
        <dbReference type="PROSITE" id="PS50885"/>
    </source>
</evidence>
<proteinExistence type="predicted"/>
<dbReference type="SMART" id="SM00387">
    <property type="entry name" value="HATPase_c"/>
    <property type="match status" value="1"/>
</dbReference>
<dbReference type="GO" id="GO:0005524">
    <property type="term" value="F:ATP binding"/>
    <property type="evidence" value="ECO:0007669"/>
    <property type="project" value="UniProtKB-KW"/>
</dbReference>
<organism evidence="17 18">
    <name type="scientific">Clostridium paraputrificum</name>
    <dbReference type="NCBI Taxonomy" id="29363"/>
    <lineage>
        <taxon>Bacteria</taxon>
        <taxon>Bacillati</taxon>
        <taxon>Bacillota</taxon>
        <taxon>Clostridia</taxon>
        <taxon>Eubacteriales</taxon>
        <taxon>Clostridiaceae</taxon>
        <taxon>Clostridium</taxon>
    </lineage>
</organism>